<dbReference type="AlphaFoldDB" id="A0AAD5GPZ0"/>
<dbReference type="PROSITE" id="PS50088">
    <property type="entry name" value="ANK_REPEAT"/>
    <property type="match status" value="1"/>
</dbReference>
<reference evidence="3" key="1">
    <citation type="submission" date="2022-06" db="EMBL/GenBank/DDBJ databases">
        <title>Uncovering the hologenomic basis of an extraordinary plant invasion.</title>
        <authorList>
            <person name="Bieker V.C."/>
            <person name="Martin M.D."/>
            <person name="Gilbert T."/>
            <person name="Hodgins K."/>
            <person name="Battlay P."/>
            <person name="Petersen B."/>
            <person name="Wilson J."/>
        </authorList>
    </citation>
    <scope>NUCLEOTIDE SEQUENCE</scope>
    <source>
        <strain evidence="3">AA19_3_7</strain>
        <tissue evidence="3">Leaf</tissue>
    </source>
</reference>
<name>A0AAD5GPZ0_AMBAR</name>
<protein>
    <submittedName>
        <fullName evidence="3">Uncharacterized protein</fullName>
    </submittedName>
</protein>
<keyword evidence="4" id="KW-1185">Reference proteome</keyword>
<dbReference type="InterPro" id="IPR036770">
    <property type="entry name" value="Ankyrin_rpt-contain_sf"/>
</dbReference>
<keyword evidence="1" id="KW-0040">ANK repeat</keyword>
<feature type="repeat" description="ANK" evidence="1">
    <location>
        <begin position="69"/>
        <end position="101"/>
    </location>
</feature>
<dbReference type="EMBL" id="JAMZMK010006011">
    <property type="protein sequence ID" value="KAI7751047.1"/>
    <property type="molecule type" value="Genomic_DNA"/>
</dbReference>
<comment type="caution">
    <text evidence="3">The sequence shown here is derived from an EMBL/GenBank/DDBJ whole genome shotgun (WGS) entry which is preliminary data.</text>
</comment>
<dbReference type="InterPro" id="IPR002110">
    <property type="entry name" value="Ankyrin_rpt"/>
</dbReference>
<feature type="region of interest" description="Disordered" evidence="2">
    <location>
        <begin position="47"/>
        <end position="66"/>
    </location>
</feature>
<proteinExistence type="predicted"/>
<accession>A0AAD5GPZ0</accession>
<organism evidence="3 4">
    <name type="scientific">Ambrosia artemisiifolia</name>
    <name type="common">Common ragweed</name>
    <dbReference type="NCBI Taxonomy" id="4212"/>
    <lineage>
        <taxon>Eukaryota</taxon>
        <taxon>Viridiplantae</taxon>
        <taxon>Streptophyta</taxon>
        <taxon>Embryophyta</taxon>
        <taxon>Tracheophyta</taxon>
        <taxon>Spermatophyta</taxon>
        <taxon>Magnoliopsida</taxon>
        <taxon>eudicotyledons</taxon>
        <taxon>Gunneridae</taxon>
        <taxon>Pentapetalae</taxon>
        <taxon>asterids</taxon>
        <taxon>campanulids</taxon>
        <taxon>Asterales</taxon>
        <taxon>Asteraceae</taxon>
        <taxon>Asteroideae</taxon>
        <taxon>Heliantheae alliance</taxon>
        <taxon>Heliantheae</taxon>
        <taxon>Ambrosia</taxon>
    </lineage>
</organism>
<dbReference type="InterPro" id="IPR039323">
    <property type="entry name" value="ANKRD_45/46/60"/>
</dbReference>
<dbReference type="PANTHER" id="PTHR22677">
    <property type="entry name" value="ANKYRIN REPEAT DOMAIN-CONTAINING PROTEIN 60"/>
    <property type="match status" value="1"/>
</dbReference>
<dbReference type="PANTHER" id="PTHR22677:SF4">
    <property type="entry name" value="USHER SYNDROME TYPE-1G PROTEIN-LIKE PROTEIN"/>
    <property type="match status" value="1"/>
</dbReference>
<dbReference type="Pfam" id="PF12796">
    <property type="entry name" value="Ank_2"/>
    <property type="match status" value="1"/>
</dbReference>
<evidence type="ECO:0000256" key="2">
    <source>
        <dbReference type="SAM" id="MobiDB-lite"/>
    </source>
</evidence>
<gene>
    <name evidence="3" type="ORF">M8C21_032067</name>
</gene>
<feature type="non-terminal residue" evidence="3">
    <location>
        <position position="1"/>
    </location>
</feature>
<dbReference type="PROSITE" id="PS50297">
    <property type="entry name" value="ANK_REP_REGION"/>
    <property type="match status" value="1"/>
</dbReference>
<evidence type="ECO:0000256" key="1">
    <source>
        <dbReference type="PROSITE-ProRule" id="PRU00023"/>
    </source>
</evidence>
<dbReference type="Proteomes" id="UP001206925">
    <property type="component" value="Unassembled WGS sequence"/>
</dbReference>
<dbReference type="SMART" id="SM00248">
    <property type="entry name" value="ANK"/>
    <property type="match status" value="1"/>
</dbReference>
<sequence length="254" mass="28513">MMICLPPAFNCVYYEEKEETESISFAPISQIIHTTHDHTCYIKRKKETVERKGETDGSPVVHGGAPPRAGSTPIHYAVCGGSAQCCQCLISRGASLTAKNAKGWTPLAVAHSWNRDWLEEVLVEEPHIEEPTSSPYFYEGGSTVMVDWWWSRFQTETTVRGNGDRGYGFWWTHMIDAGCNRDDSGSGLDSEDVDQYKSWKEQCQRLVPIIGTGNFVMAPLVSEDESDSTGILEPKFDDESDKKVTKWKLSLHLI</sequence>
<evidence type="ECO:0000313" key="4">
    <source>
        <dbReference type="Proteomes" id="UP001206925"/>
    </source>
</evidence>
<dbReference type="Gene3D" id="1.25.40.20">
    <property type="entry name" value="Ankyrin repeat-containing domain"/>
    <property type="match status" value="1"/>
</dbReference>
<dbReference type="SUPFAM" id="SSF48403">
    <property type="entry name" value="Ankyrin repeat"/>
    <property type="match status" value="1"/>
</dbReference>
<evidence type="ECO:0000313" key="3">
    <source>
        <dbReference type="EMBL" id="KAI7751047.1"/>
    </source>
</evidence>